<evidence type="ECO:0000313" key="1">
    <source>
        <dbReference type="EMBL" id="EGT55384.1"/>
    </source>
</evidence>
<reference evidence="2" key="1">
    <citation type="submission" date="2011-07" db="EMBL/GenBank/DDBJ databases">
        <authorList>
            <consortium name="Caenorhabditis brenneri Sequencing and Analysis Consortium"/>
            <person name="Wilson R.K."/>
        </authorList>
    </citation>
    <scope>NUCLEOTIDE SEQUENCE [LARGE SCALE GENOMIC DNA]</scope>
    <source>
        <strain evidence="2">PB2801</strain>
    </source>
</reference>
<evidence type="ECO:0000313" key="2">
    <source>
        <dbReference type="Proteomes" id="UP000008068"/>
    </source>
</evidence>
<keyword evidence="2" id="KW-1185">Reference proteome</keyword>
<dbReference type="HOGENOM" id="CLU_2099022_0_0_1"/>
<organism evidence="2">
    <name type="scientific">Caenorhabditis brenneri</name>
    <name type="common">Nematode worm</name>
    <dbReference type="NCBI Taxonomy" id="135651"/>
    <lineage>
        <taxon>Eukaryota</taxon>
        <taxon>Metazoa</taxon>
        <taxon>Ecdysozoa</taxon>
        <taxon>Nematoda</taxon>
        <taxon>Chromadorea</taxon>
        <taxon>Rhabditida</taxon>
        <taxon>Rhabditina</taxon>
        <taxon>Rhabditomorpha</taxon>
        <taxon>Rhabditoidea</taxon>
        <taxon>Rhabditidae</taxon>
        <taxon>Peloderinae</taxon>
        <taxon>Caenorhabditis</taxon>
    </lineage>
</organism>
<dbReference type="AlphaFoldDB" id="G0PGM1"/>
<protein>
    <recommendedName>
        <fullName evidence="3">PAZ domain-containing protein</fullName>
    </recommendedName>
</protein>
<name>G0PGM1_CAEBE</name>
<sequence length="116" mass="12878">MYGHDYIFLPSIGPGRPRVGISVHPVRKPSLTASVDLLYPLHTSLRASSIVSTTTARVNNFRFASRRELVTVEEYFKTQYGISLFFPTGRLVALDGPESGDFNEGDLYPGELLLLC</sequence>
<accession>G0PGM1</accession>
<dbReference type="EMBL" id="GL380428">
    <property type="protein sequence ID" value="EGT55384.1"/>
    <property type="molecule type" value="Genomic_DNA"/>
</dbReference>
<dbReference type="InterPro" id="IPR036085">
    <property type="entry name" value="PAZ_dom_sf"/>
</dbReference>
<proteinExistence type="predicted"/>
<dbReference type="InParanoid" id="G0PGM1"/>
<dbReference type="SUPFAM" id="SSF101690">
    <property type="entry name" value="PAZ domain"/>
    <property type="match status" value="1"/>
</dbReference>
<evidence type="ECO:0008006" key="3">
    <source>
        <dbReference type="Google" id="ProtNLM"/>
    </source>
</evidence>
<gene>
    <name evidence="1" type="ORF">CAEBREN_12107</name>
</gene>
<dbReference type="Proteomes" id="UP000008068">
    <property type="component" value="Unassembled WGS sequence"/>
</dbReference>